<reference evidence="3 4" key="1">
    <citation type="submission" date="2023-08" db="EMBL/GenBank/DDBJ databases">
        <title>Black Yeasts Isolated from many extreme environments.</title>
        <authorList>
            <person name="Coleine C."/>
            <person name="Stajich J.E."/>
            <person name="Selbmann L."/>
        </authorList>
    </citation>
    <scope>NUCLEOTIDE SEQUENCE [LARGE SCALE GENOMIC DNA]</scope>
    <source>
        <strain evidence="3 4">CCFEE 5935</strain>
    </source>
</reference>
<dbReference type="Gene3D" id="1.10.510.10">
    <property type="entry name" value="Transferase(Phosphotransferase) domain 1"/>
    <property type="match status" value="1"/>
</dbReference>
<dbReference type="PROSITE" id="PS50011">
    <property type="entry name" value="PROTEIN_KINASE_DOM"/>
    <property type="match status" value="1"/>
</dbReference>
<feature type="region of interest" description="Disordered" evidence="1">
    <location>
        <begin position="431"/>
        <end position="458"/>
    </location>
</feature>
<keyword evidence="4" id="KW-1185">Reference proteome</keyword>
<feature type="domain" description="Protein kinase" evidence="2">
    <location>
        <begin position="94"/>
        <end position="458"/>
    </location>
</feature>
<gene>
    <name evidence="3" type="ORF">LTR77_001656</name>
</gene>
<evidence type="ECO:0000256" key="1">
    <source>
        <dbReference type="SAM" id="MobiDB-lite"/>
    </source>
</evidence>
<evidence type="ECO:0000259" key="2">
    <source>
        <dbReference type="PROSITE" id="PS50011"/>
    </source>
</evidence>
<dbReference type="AlphaFoldDB" id="A0AAV9PLP0"/>
<dbReference type="InterPro" id="IPR011009">
    <property type="entry name" value="Kinase-like_dom_sf"/>
</dbReference>
<evidence type="ECO:0000313" key="4">
    <source>
        <dbReference type="Proteomes" id="UP001337655"/>
    </source>
</evidence>
<dbReference type="Proteomes" id="UP001337655">
    <property type="component" value="Unassembled WGS sequence"/>
</dbReference>
<name>A0AAV9PLP0_9PEZI</name>
<sequence length="458" mass="51409">MSIVALSVATEKARVYIPKDYDLYSGFPLLPKIHTRSPAFTDENGISTPVVAIEDRTADTIIFNILVAGIENVSAMFGLTQKPFGLTHKSYGIIQNRRLIAEGSNGSCYLAIRHDHLSKIRDMFADDQTEERAAAICPVLVAAKFVKESGSKDKNDLRNEIEVLRLPHLSQRWEITCLVDHHVEGNCQWLATPYAGGGTLRKLVKVCFRDLDLGTQYHIGRCIANAFAVFHFGVDPETMESYSRETMMTRHMDFHCENLLIRPDDSEFGFTVVLADFGRSNVFDPDSGLNAEDFRYTRGYDYQGFGFLLEAIFVINKIGKACKKYKHCGRKNCTNVRCPDVDPDCEECVRVCKTYGMLPKLTADEDEYLERARKFKQGAPSDDYELVALLKEFTGVAKVKQYQNGTATDKIKEYLAGQAMSDKDVLRGCELPTGVAKSSDEQPQCDQKRSADEMDAES</sequence>
<protein>
    <recommendedName>
        <fullName evidence="2">Protein kinase domain-containing protein</fullName>
    </recommendedName>
</protein>
<organism evidence="3 4">
    <name type="scientific">Saxophila tyrrhenica</name>
    <dbReference type="NCBI Taxonomy" id="1690608"/>
    <lineage>
        <taxon>Eukaryota</taxon>
        <taxon>Fungi</taxon>
        <taxon>Dikarya</taxon>
        <taxon>Ascomycota</taxon>
        <taxon>Pezizomycotina</taxon>
        <taxon>Dothideomycetes</taxon>
        <taxon>Dothideomycetidae</taxon>
        <taxon>Mycosphaerellales</taxon>
        <taxon>Extremaceae</taxon>
        <taxon>Saxophila</taxon>
    </lineage>
</organism>
<evidence type="ECO:0000313" key="3">
    <source>
        <dbReference type="EMBL" id="KAK5174575.1"/>
    </source>
</evidence>
<dbReference type="SMART" id="SM00220">
    <property type="entry name" value="S_TKc"/>
    <property type="match status" value="1"/>
</dbReference>
<dbReference type="GeneID" id="89923004"/>
<dbReference type="InterPro" id="IPR000719">
    <property type="entry name" value="Prot_kinase_dom"/>
</dbReference>
<dbReference type="GO" id="GO:0004672">
    <property type="term" value="F:protein kinase activity"/>
    <property type="evidence" value="ECO:0007669"/>
    <property type="project" value="InterPro"/>
</dbReference>
<dbReference type="RefSeq" id="XP_064663244.1">
    <property type="nucleotide sequence ID" value="XM_064798917.1"/>
</dbReference>
<dbReference type="SUPFAM" id="SSF56112">
    <property type="entry name" value="Protein kinase-like (PK-like)"/>
    <property type="match status" value="1"/>
</dbReference>
<dbReference type="EMBL" id="JAVRRT010000002">
    <property type="protein sequence ID" value="KAK5174575.1"/>
    <property type="molecule type" value="Genomic_DNA"/>
</dbReference>
<dbReference type="GO" id="GO:0005524">
    <property type="term" value="F:ATP binding"/>
    <property type="evidence" value="ECO:0007669"/>
    <property type="project" value="InterPro"/>
</dbReference>
<comment type="caution">
    <text evidence="3">The sequence shown here is derived from an EMBL/GenBank/DDBJ whole genome shotgun (WGS) entry which is preliminary data.</text>
</comment>
<proteinExistence type="predicted"/>
<accession>A0AAV9PLP0</accession>